<dbReference type="EMBL" id="MKWS01000001">
    <property type="protein sequence ID" value="RVD79716.1"/>
    <property type="molecule type" value="Genomic_DNA"/>
</dbReference>
<protein>
    <submittedName>
        <fullName evidence="1">Uncharacterized protein</fullName>
    </submittedName>
</protein>
<dbReference type="AlphaFoldDB" id="A0AA94ESL3"/>
<evidence type="ECO:0000313" key="2">
    <source>
        <dbReference type="Proteomes" id="UP000288002"/>
    </source>
</evidence>
<sequence>MSRALQLNPSIMRINDPAFLTATINGGTGPHLRIIKVPSPLNFNSTSTPSLTWKTYPQGELLVLSAGHTKNGTTVRFEIVFFVKPLTGQYPISGDSDRNALTYYSDPVAGTLHKGVEGTLNIEYDEINETLRGTFYGRFDQGGVEGADLFPINGEFLAYGGQSSKKSK</sequence>
<reference evidence="1 2" key="1">
    <citation type="submission" date="2016-10" db="EMBL/GenBank/DDBJ databases">
        <title>Search of new enzymes for the oxidation of sulfur compounds.</title>
        <authorList>
            <person name="Novo A."/>
            <person name="Moreira I.S."/>
            <person name="Castro P.M."/>
        </authorList>
    </citation>
    <scope>NUCLEOTIDE SEQUENCE [LARGE SCALE GENOMIC DNA]</scope>
    <source>
        <strain evidence="1 2">A9</strain>
    </source>
</reference>
<comment type="caution">
    <text evidence="1">The sequence shown here is derived from an EMBL/GenBank/DDBJ whole genome shotgun (WGS) entry which is preliminary data.</text>
</comment>
<proteinExistence type="predicted"/>
<name>A0AA94ESL3_9PSED</name>
<gene>
    <name evidence="1" type="ORF">A9HBioS_0240</name>
</gene>
<organism evidence="1 2">
    <name type="scientific">Pseudomonas koreensis</name>
    <dbReference type="NCBI Taxonomy" id="198620"/>
    <lineage>
        <taxon>Bacteria</taxon>
        <taxon>Pseudomonadati</taxon>
        <taxon>Pseudomonadota</taxon>
        <taxon>Gammaproteobacteria</taxon>
        <taxon>Pseudomonadales</taxon>
        <taxon>Pseudomonadaceae</taxon>
        <taxon>Pseudomonas</taxon>
    </lineage>
</organism>
<dbReference type="Proteomes" id="UP000288002">
    <property type="component" value="Unassembled WGS sequence"/>
</dbReference>
<accession>A0AA94ESL3</accession>
<dbReference type="RefSeq" id="WP_127647165.1">
    <property type="nucleotide sequence ID" value="NZ_MKWS01000001.1"/>
</dbReference>
<evidence type="ECO:0000313" key="1">
    <source>
        <dbReference type="EMBL" id="RVD79716.1"/>
    </source>
</evidence>